<feature type="region of interest" description="Disordered" evidence="1">
    <location>
        <begin position="1"/>
        <end position="73"/>
    </location>
</feature>
<proteinExistence type="predicted"/>
<gene>
    <name evidence="2" type="ORF">CBM2605_B70050</name>
    <name evidence="3" type="ORF">CBM2607_MP21262</name>
</gene>
<evidence type="ECO:0000313" key="4">
    <source>
        <dbReference type="Proteomes" id="UP000255168"/>
    </source>
</evidence>
<geneLocation type="plasmid" evidence="4">
    <name>ii</name>
</geneLocation>
<organism evidence="3 4">
    <name type="scientific">Cupriavidus neocaledonicus</name>
    <dbReference type="NCBI Taxonomy" id="1040979"/>
    <lineage>
        <taxon>Bacteria</taxon>
        <taxon>Pseudomonadati</taxon>
        <taxon>Pseudomonadota</taxon>
        <taxon>Betaproteobacteria</taxon>
        <taxon>Burkholderiales</taxon>
        <taxon>Burkholderiaceae</taxon>
        <taxon>Cupriavidus</taxon>
    </lineage>
</organism>
<dbReference type="Proteomes" id="UP000255168">
    <property type="component" value="Plasmid II"/>
</dbReference>
<protein>
    <submittedName>
        <fullName evidence="3">Uncharacterized protein</fullName>
    </submittedName>
</protein>
<dbReference type="EMBL" id="OFTC01000046">
    <property type="protein sequence ID" value="SOZ40055.1"/>
    <property type="molecule type" value="Genomic_DNA"/>
</dbReference>
<keyword evidence="5" id="KW-1185">Reference proteome</keyword>
<sequence>MRAGAGKADGLHFVEAPALTPNPLPQAGEGAPSRRCKRRGSGGRGRFSRDKPVSPIVPTRTTASSSVPPRACP</sequence>
<evidence type="ECO:0000256" key="1">
    <source>
        <dbReference type="SAM" id="MobiDB-lite"/>
    </source>
</evidence>
<evidence type="ECO:0000313" key="3">
    <source>
        <dbReference type="EMBL" id="SPD60604.1"/>
    </source>
</evidence>
<reference evidence="4 5" key="1">
    <citation type="submission" date="2018-01" db="EMBL/GenBank/DDBJ databases">
        <authorList>
            <person name="Clerissi C."/>
        </authorList>
    </citation>
    <scope>NUCLEOTIDE SEQUENCE [LARGE SCALE GENOMIC DNA]</scope>
    <source>
        <strain evidence="2">Cupriavidus taiwanensis STM 6082</strain>
        <strain evidence="3">Cupriavidus taiwanensis STM 6160</strain>
        <plasmid evidence="3">II</plasmid>
        <plasmid evidence="4">ii</plasmid>
    </source>
</reference>
<dbReference type="Proteomes" id="UP000256710">
    <property type="component" value="Unassembled WGS sequence"/>
</dbReference>
<evidence type="ECO:0000313" key="2">
    <source>
        <dbReference type="EMBL" id="SOZ40055.1"/>
    </source>
</evidence>
<name>A0A375HUQ1_9BURK</name>
<geneLocation type="plasmid" evidence="3">
    <name>II</name>
</geneLocation>
<dbReference type="EMBL" id="LT984807">
    <property type="protein sequence ID" value="SPD60604.1"/>
    <property type="molecule type" value="Genomic_DNA"/>
</dbReference>
<accession>A0A375HUQ1</accession>
<keyword evidence="3" id="KW-0614">Plasmid</keyword>
<evidence type="ECO:0000313" key="5">
    <source>
        <dbReference type="Proteomes" id="UP000256710"/>
    </source>
</evidence>
<dbReference type="AlphaFoldDB" id="A0A375HUQ1"/>